<dbReference type="EMBL" id="ML996711">
    <property type="protein sequence ID" value="KAF2395757.1"/>
    <property type="molecule type" value="Genomic_DNA"/>
</dbReference>
<feature type="signal peptide" evidence="1">
    <location>
        <begin position="1"/>
        <end position="18"/>
    </location>
</feature>
<protein>
    <recommendedName>
        <fullName evidence="4">Secreted protein</fullName>
    </recommendedName>
</protein>
<organism evidence="2 3">
    <name type="scientific">Trichodelitschia bisporula</name>
    <dbReference type="NCBI Taxonomy" id="703511"/>
    <lineage>
        <taxon>Eukaryota</taxon>
        <taxon>Fungi</taxon>
        <taxon>Dikarya</taxon>
        <taxon>Ascomycota</taxon>
        <taxon>Pezizomycotina</taxon>
        <taxon>Dothideomycetes</taxon>
        <taxon>Dothideomycetes incertae sedis</taxon>
        <taxon>Phaeotrichales</taxon>
        <taxon>Phaeotrichaceae</taxon>
        <taxon>Trichodelitschia</taxon>
    </lineage>
</organism>
<evidence type="ECO:0000256" key="1">
    <source>
        <dbReference type="SAM" id="SignalP"/>
    </source>
</evidence>
<evidence type="ECO:0000313" key="2">
    <source>
        <dbReference type="EMBL" id="KAF2395757.1"/>
    </source>
</evidence>
<proteinExistence type="predicted"/>
<dbReference type="AlphaFoldDB" id="A0A6G1HIT1"/>
<gene>
    <name evidence="2" type="ORF">EJ06DRAFT_262582</name>
</gene>
<reference evidence="2" key="1">
    <citation type="journal article" date="2020" name="Stud. Mycol.">
        <title>101 Dothideomycetes genomes: a test case for predicting lifestyles and emergence of pathogens.</title>
        <authorList>
            <person name="Haridas S."/>
            <person name="Albert R."/>
            <person name="Binder M."/>
            <person name="Bloem J."/>
            <person name="Labutti K."/>
            <person name="Salamov A."/>
            <person name="Andreopoulos B."/>
            <person name="Baker S."/>
            <person name="Barry K."/>
            <person name="Bills G."/>
            <person name="Bluhm B."/>
            <person name="Cannon C."/>
            <person name="Castanera R."/>
            <person name="Culley D."/>
            <person name="Daum C."/>
            <person name="Ezra D."/>
            <person name="Gonzalez J."/>
            <person name="Henrissat B."/>
            <person name="Kuo A."/>
            <person name="Liang C."/>
            <person name="Lipzen A."/>
            <person name="Lutzoni F."/>
            <person name="Magnuson J."/>
            <person name="Mondo S."/>
            <person name="Nolan M."/>
            <person name="Ohm R."/>
            <person name="Pangilinan J."/>
            <person name="Park H.-J."/>
            <person name="Ramirez L."/>
            <person name="Alfaro M."/>
            <person name="Sun H."/>
            <person name="Tritt A."/>
            <person name="Yoshinaga Y."/>
            <person name="Zwiers L.-H."/>
            <person name="Turgeon B."/>
            <person name="Goodwin S."/>
            <person name="Spatafora J."/>
            <person name="Crous P."/>
            <person name="Grigoriev I."/>
        </authorList>
    </citation>
    <scope>NUCLEOTIDE SEQUENCE</scope>
    <source>
        <strain evidence="2">CBS 262.69</strain>
    </source>
</reference>
<feature type="chain" id="PRO_5026218185" description="Secreted protein" evidence="1">
    <location>
        <begin position="19"/>
        <end position="74"/>
    </location>
</feature>
<name>A0A6G1HIT1_9PEZI</name>
<accession>A0A6G1HIT1</accession>
<keyword evidence="3" id="KW-1185">Reference proteome</keyword>
<sequence>MLLSFILQLTALLALGNAQSAPGNGTKPAPAAGGLVWGKATSSACPDCQAYDVCREQRGNYPMVRPLRHCWVPC</sequence>
<dbReference type="Proteomes" id="UP000799640">
    <property type="component" value="Unassembled WGS sequence"/>
</dbReference>
<evidence type="ECO:0000313" key="3">
    <source>
        <dbReference type="Proteomes" id="UP000799640"/>
    </source>
</evidence>
<evidence type="ECO:0008006" key="4">
    <source>
        <dbReference type="Google" id="ProtNLM"/>
    </source>
</evidence>
<keyword evidence="1" id="KW-0732">Signal</keyword>